<evidence type="ECO:0000313" key="3">
    <source>
        <dbReference type="Proteomes" id="UP000479190"/>
    </source>
</evidence>
<sequence>MYETLVLQRCRLEKKVIENALAIATLQPSELAYQILGERGVMAVPAGECVHFVTCLRVNLEIRSTNDCYNETPVLHGNETLFLAPRSRILIAHGKKITCDTRMPPMFKISNIWYRMMPKLIDAPTPTIIEPQSQTDWKYAPTDALATGGMYSEKDQKKYRDRISTRAAGGIKPSGNDCKRKTHEQGRNHYSRISRRSNVGKNSNKYVDTRIRLLSKFRYTIGGCDWPYNAIAINQAMHRRNNSIICIVRNIRILL</sequence>
<dbReference type="AlphaFoldDB" id="A0A6H5I666"/>
<dbReference type="Pfam" id="PF24664">
    <property type="entry name" value="Monjiviricetes_fusion"/>
    <property type="match status" value="1"/>
</dbReference>
<organism evidence="2 3">
    <name type="scientific">Trichogramma brassicae</name>
    <dbReference type="NCBI Taxonomy" id="86971"/>
    <lineage>
        <taxon>Eukaryota</taxon>
        <taxon>Metazoa</taxon>
        <taxon>Ecdysozoa</taxon>
        <taxon>Arthropoda</taxon>
        <taxon>Hexapoda</taxon>
        <taxon>Insecta</taxon>
        <taxon>Pterygota</taxon>
        <taxon>Neoptera</taxon>
        <taxon>Endopterygota</taxon>
        <taxon>Hymenoptera</taxon>
        <taxon>Apocrita</taxon>
        <taxon>Proctotrupomorpha</taxon>
        <taxon>Chalcidoidea</taxon>
        <taxon>Trichogrammatidae</taxon>
        <taxon>Trichogramma</taxon>
    </lineage>
</organism>
<dbReference type="EMBL" id="CADCXV010000659">
    <property type="protein sequence ID" value="CAB0031898.1"/>
    <property type="molecule type" value="Genomic_DNA"/>
</dbReference>
<keyword evidence="3" id="KW-1185">Reference proteome</keyword>
<feature type="region of interest" description="Disordered" evidence="1">
    <location>
        <begin position="170"/>
        <end position="201"/>
    </location>
</feature>
<accession>A0A6H5I666</accession>
<gene>
    <name evidence="2" type="ORF">TBRA_LOCUS3854</name>
</gene>
<dbReference type="OrthoDB" id="7694428at2759"/>
<name>A0A6H5I666_9HYME</name>
<evidence type="ECO:0000256" key="1">
    <source>
        <dbReference type="SAM" id="MobiDB-lite"/>
    </source>
</evidence>
<evidence type="ECO:0000313" key="2">
    <source>
        <dbReference type="EMBL" id="CAB0031898.1"/>
    </source>
</evidence>
<feature type="compositionally biased region" description="Basic and acidic residues" evidence="1">
    <location>
        <begin position="177"/>
        <end position="187"/>
    </location>
</feature>
<reference evidence="2 3" key="1">
    <citation type="submission" date="2020-02" db="EMBL/GenBank/DDBJ databases">
        <authorList>
            <person name="Ferguson B K."/>
        </authorList>
    </citation>
    <scope>NUCLEOTIDE SEQUENCE [LARGE SCALE GENOMIC DNA]</scope>
</reference>
<protein>
    <submittedName>
        <fullName evidence="2">Uncharacterized protein</fullName>
    </submittedName>
</protein>
<proteinExistence type="predicted"/>
<dbReference type="Proteomes" id="UP000479190">
    <property type="component" value="Unassembled WGS sequence"/>
</dbReference>